<organism evidence="1 2">
    <name type="scientific">Flavobacterium qiangtangense</name>
    <dbReference type="NCBI Taxonomy" id="1442595"/>
    <lineage>
        <taxon>Bacteria</taxon>
        <taxon>Pseudomonadati</taxon>
        <taxon>Bacteroidota</taxon>
        <taxon>Flavobacteriia</taxon>
        <taxon>Flavobacteriales</taxon>
        <taxon>Flavobacteriaceae</taxon>
        <taxon>Flavobacterium</taxon>
    </lineage>
</organism>
<accession>A0ABW1PKI4</accession>
<dbReference type="EMBL" id="JBHSQB010000004">
    <property type="protein sequence ID" value="MFC6095809.1"/>
    <property type="molecule type" value="Genomic_DNA"/>
</dbReference>
<protein>
    <submittedName>
        <fullName evidence="1">Uncharacterized protein</fullName>
    </submittedName>
</protein>
<reference evidence="2" key="1">
    <citation type="journal article" date="2019" name="Int. J. Syst. Evol. Microbiol.">
        <title>The Global Catalogue of Microorganisms (GCM) 10K type strain sequencing project: providing services to taxonomists for standard genome sequencing and annotation.</title>
        <authorList>
            <consortium name="The Broad Institute Genomics Platform"/>
            <consortium name="The Broad Institute Genome Sequencing Center for Infectious Disease"/>
            <person name="Wu L."/>
            <person name="Ma J."/>
        </authorList>
    </citation>
    <scope>NUCLEOTIDE SEQUENCE [LARGE SCALE GENOMIC DNA]</scope>
    <source>
        <strain evidence="2">CCUG 49679</strain>
    </source>
</reference>
<keyword evidence="2" id="KW-1185">Reference proteome</keyword>
<dbReference type="Proteomes" id="UP001596287">
    <property type="component" value="Unassembled WGS sequence"/>
</dbReference>
<comment type="caution">
    <text evidence="1">The sequence shown here is derived from an EMBL/GenBank/DDBJ whole genome shotgun (WGS) entry which is preliminary data.</text>
</comment>
<evidence type="ECO:0000313" key="2">
    <source>
        <dbReference type="Proteomes" id="UP001596287"/>
    </source>
</evidence>
<sequence length="186" mass="20083">MACESLSRSRNLPCKIGFSGIKAVGFLNYTPLTLASEDIYNGLGLATQEIYRYELKNDGNTYEEDGVSDRNTSTTVYTGALTIVLPLLDRATRDEVKKMAYGRPQIFLELFDGQVVIAGFEHGCELTSAKFATGGARKDMNGITLTFNTEEKQPLVFVGPAGITAYQDAINSTDVITPGTGFPSGS</sequence>
<name>A0ABW1PKI4_9FLAO</name>
<dbReference type="RefSeq" id="WP_379790482.1">
    <property type="nucleotide sequence ID" value="NZ_JBHSQB010000004.1"/>
</dbReference>
<proteinExistence type="predicted"/>
<gene>
    <name evidence="1" type="ORF">ACFPVY_04050</name>
</gene>
<evidence type="ECO:0000313" key="1">
    <source>
        <dbReference type="EMBL" id="MFC6095809.1"/>
    </source>
</evidence>